<reference evidence="1" key="2">
    <citation type="journal article" date="2015" name="Data Brief">
        <title>Shoot transcriptome of the giant reed, Arundo donax.</title>
        <authorList>
            <person name="Barrero R.A."/>
            <person name="Guerrero F.D."/>
            <person name="Moolhuijzen P."/>
            <person name="Goolsby J.A."/>
            <person name="Tidwell J."/>
            <person name="Bellgard S.E."/>
            <person name="Bellgard M.I."/>
        </authorList>
    </citation>
    <scope>NUCLEOTIDE SEQUENCE</scope>
    <source>
        <tissue evidence="1">Shoot tissue taken approximately 20 cm above the soil surface</tissue>
    </source>
</reference>
<organism evidence="1">
    <name type="scientific">Arundo donax</name>
    <name type="common">Giant reed</name>
    <name type="synonym">Donax arundinaceus</name>
    <dbReference type="NCBI Taxonomy" id="35708"/>
    <lineage>
        <taxon>Eukaryota</taxon>
        <taxon>Viridiplantae</taxon>
        <taxon>Streptophyta</taxon>
        <taxon>Embryophyta</taxon>
        <taxon>Tracheophyta</taxon>
        <taxon>Spermatophyta</taxon>
        <taxon>Magnoliopsida</taxon>
        <taxon>Liliopsida</taxon>
        <taxon>Poales</taxon>
        <taxon>Poaceae</taxon>
        <taxon>PACMAD clade</taxon>
        <taxon>Arundinoideae</taxon>
        <taxon>Arundineae</taxon>
        <taxon>Arundo</taxon>
    </lineage>
</organism>
<name>A0A0A9FW36_ARUDO</name>
<dbReference type="EMBL" id="GBRH01182437">
    <property type="protein sequence ID" value="JAE15459.1"/>
    <property type="molecule type" value="Transcribed_RNA"/>
</dbReference>
<protein>
    <submittedName>
        <fullName evidence="1">Uncharacterized protein</fullName>
    </submittedName>
</protein>
<evidence type="ECO:0000313" key="1">
    <source>
        <dbReference type="EMBL" id="JAE15459.1"/>
    </source>
</evidence>
<proteinExistence type="predicted"/>
<sequence length="33" mass="3558">MSMLNLAVAAVHAHLDVTSYVDYHLASTQTQGL</sequence>
<dbReference type="AlphaFoldDB" id="A0A0A9FW36"/>
<reference evidence="1" key="1">
    <citation type="submission" date="2014-09" db="EMBL/GenBank/DDBJ databases">
        <authorList>
            <person name="Magalhaes I.L.F."/>
            <person name="Oliveira U."/>
            <person name="Santos F.R."/>
            <person name="Vidigal T.H.D.A."/>
            <person name="Brescovit A.D."/>
            <person name="Santos A.J."/>
        </authorList>
    </citation>
    <scope>NUCLEOTIDE SEQUENCE</scope>
    <source>
        <tissue evidence="1">Shoot tissue taken approximately 20 cm above the soil surface</tissue>
    </source>
</reference>
<accession>A0A0A9FW36</accession>